<evidence type="ECO:0000313" key="1">
    <source>
        <dbReference type="EMBL" id="WYD57114.1"/>
    </source>
</evidence>
<gene>
    <name evidence="1" type="ORF">NezhNPV_ORF69</name>
</gene>
<reference evidence="1" key="1">
    <citation type="submission" date="2023-10" db="EMBL/GenBank/DDBJ databases">
        <authorList>
            <person name="Wang Q."/>
        </authorList>
    </citation>
    <scope>NUCLEOTIDE SEQUENCE</scope>
    <source>
        <strain evidence="1">BJZYA2014</strain>
    </source>
</reference>
<dbReference type="EMBL" id="OR723730">
    <property type="protein sequence ID" value="WYD57114.1"/>
    <property type="molecule type" value="Genomic_DNA"/>
</dbReference>
<name>A0AAN0N626_9BACU</name>
<organism evidence="1">
    <name type="scientific">Nesodiprion zhejiangensis nucleopolyhedrovirus</name>
    <dbReference type="NCBI Taxonomy" id="3135970"/>
    <lineage>
        <taxon>Viruses</taxon>
        <taxon>Viruses incertae sedis</taxon>
        <taxon>Naldaviricetes</taxon>
        <taxon>Lefavirales</taxon>
        <taxon>Baculoviridae</taxon>
    </lineage>
</organism>
<accession>A0AAN0N626</accession>
<sequence>MDFFEQLDTRNSTQSSYELQGVAKTAPALKIYIFFKL</sequence>
<protein>
    <submittedName>
        <fullName evidence="1">Uncharacterized protein</fullName>
    </submittedName>
</protein>
<proteinExistence type="predicted"/>